<sequence>MPTQPDHRRLMPICEQQPTPQARPQRRSSAPVQPTASLSQPGYTDLGSPPERPLRAPAYPLSSRPLLDQQNPVQRSSSKDNTSEQTSPQTLPRQTPARQAAPGPDSPNLNTPKQTSQLPLGLRAWLRQRLRPRRRGQTETSHPVSSPRPTISHPIVQPDNTPTGTAVTVDQFENPRPAPPPPHPLTPPPPPPPPPPPRSPPSYQPPTNSHTSARAPANKRPLSVPPPLRDFSSPFATDFPDARHWCSRGRSLQLGQFALCSACHRVRHCITGLGAGRVVCNECLREYFL</sequence>
<dbReference type="Proteomes" id="UP000094444">
    <property type="component" value="Unassembled WGS sequence"/>
</dbReference>
<accession>A0A2P5I1L1</accession>
<feature type="region of interest" description="Disordered" evidence="1">
    <location>
        <begin position="1"/>
        <end position="229"/>
    </location>
</feature>
<keyword evidence="3" id="KW-1185">Reference proteome</keyword>
<evidence type="ECO:0000313" key="3">
    <source>
        <dbReference type="Proteomes" id="UP000094444"/>
    </source>
</evidence>
<feature type="compositionally biased region" description="Basic residues" evidence="1">
    <location>
        <begin position="126"/>
        <end position="135"/>
    </location>
</feature>
<feature type="compositionally biased region" description="Polar residues" evidence="1">
    <location>
        <begin position="107"/>
        <end position="118"/>
    </location>
</feature>
<proteinExistence type="predicted"/>
<evidence type="ECO:0000256" key="1">
    <source>
        <dbReference type="SAM" id="MobiDB-lite"/>
    </source>
</evidence>
<dbReference type="STRING" id="158607.A0A2P5I1L1"/>
<feature type="compositionally biased region" description="Polar residues" evidence="1">
    <location>
        <begin position="83"/>
        <end position="97"/>
    </location>
</feature>
<protein>
    <submittedName>
        <fullName evidence="2">Uncharacterized protein</fullName>
    </submittedName>
</protein>
<feature type="compositionally biased region" description="Pro residues" evidence="1">
    <location>
        <begin position="176"/>
        <end position="204"/>
    </location>
</feature>
<feature type="compositionally biased region" description="Polar residues" evidence="1">
    <location>
        <begin position="138"/>
        <end position="149"/>
    </location>
</feature>
<gene>
    <name evidence="2" type="ORF">DHEL01_v205233</name>
</gene>
<dbReference type="PRINTS" id="PR01217">
    <property type="entry name" value="PRICHEXTENSN"/>
</dbReference>
<dbReference type="EMBL" id="MAVT02000377">
    <property type="protein sequence ID" value="POS76370.1"/>
    <property type="molecule type" value="Genomic_DNA"/>
</dbReference>
<comment type="caution">
    <text evidence="2">The sequence shown here is derived from an EMBL/GenBank/DDBJ whole genome shotgun (WGS) entry which is preliminary data.</text>
</comment>
<dbReference type="InParanoid" id="A0A2P5I1L1"/>
<name>A0A2P5I1L1_DIAHE</name>
<feature type="compositionally biased region" description="Polar residues" evidence="1">
    <location>
        <begin position="158"/>
        <end position="168"/>
    </location>
</feature>
<evidence type="ECO:0000313" key="2">
    <source>
        <dbReference type="EMBL" id="POS76370.1"/>
    </source>
</evidence>
<reference evidence="2" key="1">
    <citation type="submission" date="2017-09" db="EMBL/GenBank/DDBJ databases">
        <title>Polyketide synthases of a Diaporthe helianthi virulent isolate.</title>
        <authorList>
            <person name="Baroncelli R."/>
        </authorList>
    </citation>
    <scope>NUCLEOTIDE SEQUENCE [LARGE SCALE GENOMIC DNA]</scope>
    <source>
        <strain evidence="2">7/96</strain>
    </source>
</reference>
<organism evidence="2 3">
    <name type="scientific">Diaporthe helianthi</name>
    <dbReference type="NCBI Taxonomy" id="158607"/>
    <lineage>
        <taxon>Eukaryota</taxon>
        <taxon>Fungi</taxon>
        <taxon>Dikarya</taxon>
        <taxon>Ascomycota</taxon>
        <taxon>Pezizomycotina</taxon>
        <taxon>Sordariomycetes</taxon>
        <taxon>Sordariomycetidae</taxon>
        <taxon>Diaporthales</taxon>
        <taxon>Diaporthaceae</taxon>
        <taxon>Diaporthe</taxon>
    </lineage>
</organism>
<feature type="compositionally biased region" description="Polar residues" evidence="1">
    <location>
        <begin position="28"/>
        <end position="42"/>
    </location>
</feature>
<dbReference type="AlphaFoldDB" id="A0A2P5I1L1"/>
<dbReference type="OrthoDB" id="10541697at2759"/>